<evidence type="ECO:0000313" key="2">
    <source>
        <dbReference type="EMBL" id="KAA8785705.1"/>
    </source>
</evidence>
<organism evidence="2 3">
    <name type="scientific">Paenibacillus amylolyticus</name>
    <dbReference type="NCBI Taxonomy" id="1451"/>
    <lineage>
        <taxon>Bacteria</taxon>
        <taxon>Bacillati</taxon>
        <taxon>Bacillota</taxon>
        <taxon>Bacilli</taxon>
        <taxon>Bacillales</taxon>
        <taxon>Paenibacillaceae</taxon>
        <taxon>Paenibacillus</taxon>
    </lineage>
</organism>
<keyword evidence="1" id="KW-0812">Transmembrane</keyword>
<reference evidence="2 3" key="1">
    <citation type="journal article" date="2019" name="J. Ind. Microbiol. Biotechnol.">
        <title>Paenibacillus amylolyticus 27C64 has a diverse set of carbohydrate-active enzymes and complete pectin deconstruction system.</title>
        <authorList>
            <person name="Keggi C."/>
            <person name="Doran-Peterson J."/>
        </authorList>
    </citation>
    <scope>NUCLEOTIDE SEQUENCE [LARGE SCALE GENOMIC DNA]</scope>
    <source>
        <strain evidence="2 3">27C64</strain>
    </source>
</reference>
<dbReference type="Proteomes" id="UP000323664">
    <property type="component" value="Unassembled WGS sequence"/>
</dbReference>
<name>A0A5M9WVU0_PAEAM</name>
<keyword evidence="1" id="KW-1133">Transmembrane helix</keyword>
<protein>
    <submittedName>
        <fullName evidence="2">Uncharacterized protein</fullName>
    </submittedName>
</protein>
<accession>A0A5M9WVU0</accession>
<keyword evidence="1" id="KW-0472">Membrane</keyword>
<proteinExistence type="predicted"/>
<sequence length="98" mass="11393">MKIVFLLLLIIVPLAMTFIALRTKWAIRLFHLLAILCFYSVATVIASDVYATNAHMTTFTTEIHHFLLNRWFLVPASYLGVYIPYVLWKSLFSKKVEL</sequence>
<feature type="transmembrane region" description="Helical" evidence="1">
    <location>
        <begin position="30"/>
        <end position="51"/>
    </location>
</feature>
<dbReference type="EMBL" id="RIAS01000010">
    <property type="protein sequence ID" value="KAA8785705.1"/>
    <property type="molecule type" value="Genomic_DNA"/>
</dbReference>
<feature type="transmembrane region" description="Helical" evidence="1">
    <location>
        <begin position="71"/>
        <end position="88"/>
    </location>
</feature>
<dbReference type="OrthoDB" id="2382012at2"/>
<evidence type="ECO:0000313" key="3">
    <source>
        <dbReference type="Proteomes" id="UP000323664"/>
    </source>
</evidence>
<comment type="caution">
    <text evidence="2">The sequence shown here is derived from an EMBL/GenBank/DDBJ whole genome shotgun (WGS) entry which is preliminary data.</text>
</comment>
<gene>
    <name evidence="2" type="ORF">EC604_17885</name>
</gene>
<dbReference type="AlphaFoldDB" id="A0A5M9WVU0"/>
<evidence type="ECO:0000256" key="1">
    <source>
        <dbReference type="SAM" id="Phobius"/>
    </source>
</evidence>
<dbReference type="RefSeq" id="WP_123065470.1">
    <property type="nucleotide sequence ID" value="NZ_RIAS01000010.1"/>
</dbReference>